<sequence length="848" mass="95194">MDKHPIKIVGIGTSAGGLTALEDFFSNIPSTSDIAFVVVQHLDPNHKCMMSELLQRVTTVPVSQIENKTLKEPNHVYIIPPNKDLFILKGRLNLKAQTKSLGLKLPIDSFFKSLAEDMKENAIGIVLSGMGSDGTLGLQEIKKNGGLTLAQAPQTAKFDSMPLSAINAHSTDIVASTKELGQNILVYSNAPRTSLNNTLPSLSSVSSSSAMDAIFQLLLKRSGNDFSFYKPTTLCRRIERRLIVHKMKSLEEYHEYLSKNAQELDLLFNELLIGVTGFFRDPDVWEIIINKTLPDLIANHPMDKHLRAWVTACSSGEEAYTLAIAFQECLKFLGDKNGATLQIFATDLDSEAIKVARDGIYPKQIAESISSVRLSNYFETDNKGYRISKKIREMVVFAPQNIIVDPPFTKLDILTCRNLLIYFNTKLQNKIIPLFHYALNPSGILLLGTAETIGEFSSLFKKSSSKSSIYHRINTSTQHADLDFPARVFPIVSNNKTITVKNMNNKTENLQSLANEALLLDFAPAAVLVNADGDILYINGRTGKYLEPAAGKANWNIYAMARDGLRYEIDMGIKKALKQNDIVSFVGHITKSEGSEQSVLIRVKEIKQPEGLAGTIMITFEQMAPVQKNDHKTTTLKDDTLLNELSQAREQVQLMREEMKHSQEELKAANEELQSTNEELQSANEELTTSKEEMQSLNEELQTLNFELQSKVDDLTWVNNDMTNLLNSTEIATIFLDNKLNVRRFTTLSAQLFKLIDSDVGRPLSDVVSSLKYDTLQYDAKEVLRTLIFHETQAITANKRWFKVRIMPYRTQENMIDGVVITFTDISQLKSLEVELEKRELSDDRKTN</sequence>
<keyword evidence="3 11" id="KW-0489">Methyltransferase</keyword>
<dbReference type="InterPro" id="IPR036804">
    <property type="entry name" value="CheR_N_sf"/>
</dbReference>
<dbReference type="Pfam" id="PF01739">
    <property type="entry name" value="CheR"/>
    <property type="match status" value="1"/>
</dbReference>
<dbReference type="GO" id="GO:0032259">
    <property type="term" value="P:methylation"/>
    <property type="evidence" value="ECO:0007669"/>
    <property type="project" value="UniProtKB-KW"/>
</dbReference>
<dbReference type="SUPFAM" id="SSF47757">
    <property type="entry name" value="Chemotaxis receptor methyltransferase CheR, N-terminal domain"/>
    <property type="match status" value="1"/>
</dbReference>
<feature type="coiled-coil region" evidence="7">
    <location>
        <begin position="638"/>
        <end position="714"/>
    </location>
</feature>
<dbReference type="InterPro" id="IPR029063">
    <property type="entry name" value="SAM-dependent_MTases_sf"/>
</dbReference>
<evidence type="ECO:0000256" key="1">
    <source>
        <dbReference type="ARBA" id="ARBA00001541"/>
    </source>
</evidence>
<dbReference type="GO" id="GO:0008983">
    <property type="term" value="F:protein-glutamate O-methyltransferase activity"/>
    <property type="evidence" value="ECO:0007669"/>
    <property type="project" value="UniProtKB-EC"/>
</dbReference>
<dbReference type="EC" id="2.1.1.80" evidence="2"/>
<feature type="active site" evidence="6">
    <location>
        <position position="133"/>
    </location>
</feature>
<feature type="domain" description="CheR-type methyltransferase" evidence="10">
    <location>
        <begin position="216"/>
        <end position="453"/>
    </location>
</feature>
<feature type="domain" description="CheB-type methylesterase" evidence="9">
    <location>
        <begin position="5"/>
        <end position="191"/>
    </location>
</feature>
<dbReference type="InterPro" id="IPR000673">
    <property type="entry name" value="Sig_transdc_resp-reg_Me-estase"/>
</dbReference>
<gene>
    <name evidence="11" type="primary">cheBR</name>
    <name evidence="11" type="ordered locus">GNIT_1842</name>
</gene>
<keyword evidence="4 11" id="KW-0808">Transferase</keyword>
<dbReference type="InterPro" id="IPR035965">
    <property type="entry name" value="PAS-like_dom_sf"/>
</dbReference>
<dbReference type="eggNOG" id="COG2201">
    <property type="taxonomic scope" value="Bacteria"/>
</dbReference>
<evidence type="ECO:0000259" key="8">
    <source>
        <dbReference type="PROSITE" id="PS50113"/>
    </source>
</evidence>
<dbReference type="Gene3D" id="3.40.50.150">
    <property type="entry name" value="Vaccinia Virus protein VP39"/>
    <property type="match status" value="1"/>
</dbReference>
<evidence type="ECO:0000259" key="10">
    <source>
        <dbReference type="PROSITE" id="PS50123"/>
    </source>
</evidence>
<dbReference type="PROSITE" id="PS50113">
    <property type="entry name" value="PAC"/>
    <property type="match status" value="1"/>
</dbReference>
<dbReference type="SUPFAM" id="SSF53335">
    <property type="entry name" value="S-adenosyl-L-methionine-dependent methyltransferases"/>
    <property type="match status" value="1"/>
</dbReference>
<dbReference type="InterPro" id="IPR035909">
    <property type="entry name" value="CheB_C"/>
</dbReference>
<dbReference type="GO" id="GO:0006935">
    <property type="term" value="P:chemotaxis"/>
    <property type="evidence" value="ECO:0007669"/>
    <property type="project" value="UniProtKB-UniRule"/>
</dbReference>
<dbReference type="STRING" id="1085623.GNIT_1842"/>
<proteinExistence type="predicted"/>
<keyword evidence="6" id="KW-0378">Hydrolase</keyword>
<dbReference type="GO" id="GO:0005737">
    <property type="term" value="C:cytoplasm"/>
    <property type="evidence" value="ECO:0007669"/>
    <property type="project" value="InterPro"/>
</dbReference>
<organism evidence="11 12">
    <name type="scientific">Glaciecola nitratireducens (strain JCM 12485 / KCTC 12276 / FR1064)</name>
    <dbReference type="NCBI Taxonomy" id="1085623"/>
    <lineage>
        <taxon>Bacteria</taxon>
        <taxon>Pseudomonadati</taxon>
        <taxon>Pseudomonadota</taxon>
        <taxon>Gammaproteobacteria</taxon>
        <taxon>Alteromonadales</taxon>
        <taxon>Alteromonadaceae</taxon>
        <taxon>Brumicola</taxon>
    </lineage>
</organism>
<evidence type="ECO:0000256" key="4">
    <source>
        <dbReference type="ARBA" id="ARBA00022679"/>
    </source>
</evidence>
<feature type="active site" evidence="6">
    <location>
        <position position="41"/>
    </location>
</feature>
<dbReference type="GO" id="GO:0008984">
    <property type="term" value="F:protein-glutamate methylesterase activity"/>
    <property type="evidence" value="ECO:0007669"/>
    <property type="project" value="InterPro"/>
</dbReference>
<evidence type="ECO:0000256" key="6">
    <source>
        <dbReference type="PROSITE-ProRule" id="PRU00050"/>
    </source>
</evidence>
<dbReference type="Gene3D" id="3.40.50.180">
    <property type="entry name" value="Methylesterase CheB, C-terminal domain"/>
    <property type="match status" value="1"/>
</dbReference>
<dbReference type="CDD" id="cd16434">
    <property type="entry name" value="CheB-CheR_fusion"/>
    <property type="match status" value="1"/>
</dbReference>
<dbReference type="InterPro" id="IPR050903">
    <property type="entry name" value="Bact_Chemotaxis_MeTrfase"/>
</dbReference>
<protein>
    <recommendedName>
        <fullName evidence="2">protein-glutamate O-methyltransferase</fullName>
        <ecNumber evidence="2">2.1.1.80</ecNumber>
    </recommendedName>
</protein>
<dbReference type="SMART" id="SM00138">
    <property type="entry name" value="MeTrc"/>
    <property type="match status" value="1"/>
</dbReference>
<dbReference type="PANTHER" id="PTHR24422:SF27">
    <property type="entry name" value="PROTEIN-GLUTAMATE O-METHYLTRANSFERASE"/>
    <property type="match status" value="1"/>
</dbReference>
<dbReference type="Pfam" id="PF03705">
    <property type="entry name" value="CheR_N"/>
    <property type="match status" value="1"/>
</dbReference>
<comment type="catalytic activity">
    <reaction evidence="1">
        <text>L-glutamyl-[protein] + S-adenosyl-L-methionine = [protein]-L-glutamate 5-O-methyl ester + S-adenosyl-L-homocysteine</text>
        <dbReference type="Rhea" id="RHEA:24452"/>
        <dbReference type="Rhea" id="RHEA-COMP:10208"/>
        <dbReference type="Rhea" id="RHEA-COMP:10311"/>
        <dbReference type="ChEBI" id="CHEBI:29973"/>
        <dbReference type="ChEBI" id="CHEBI:57856"/>
        <dbReference type="ChEBI" id="CHEBI:59789"/>
        <dbReference type="ChEBI" id="CHEBI:82795"/>
        <dbReference type="EC" id="2.1.1.80"/>
    </reaction>
</comment>
<dbReference type="PANTHER" id="PTHR24422">
    <property type="entry name" value="CHEMOTAXIS PROTEIN METHYLTRANSFERASE"/>
    <property type="match status" value="1"/>
</dbReference>
<feature type="domain" description="PAC" evidence="8">
    <location>
        <begin position="785"/>
        <end position="838"/>
    </location>
</feature>
<keyword evidence="5" id="KW-0949">S-adenosyl-L-methionine</keyword>
<keyword evidence="6" id="KW-0145">Chemotaxis</keyword>
<name>G4QHG5_GLANF</name>
<dbReference type="AlphaFoldDB" id="G4QHG5"/>
<evidence type="ECO:0000256" key="5">
    <source>
        <dbReference type="ARBA" id="ARBA00022691"/>
    </source>
</evidence>
<evidence type="ECO:0000313" key="12">
    <source>
        <dbReference type="Proteomes" id="UP000009282"/>
    </source>
</evidence>
<evidence type="ECO:0000259" key="9">
    <source>
        <dbReference type="PROSITE" id="PS50122"/>
    </source>
</evidence>
<dbReference type="eggNOG" id="COG1352">
    <property type="taxonomic scope" value="Bacteria"/>
</dbReference>
<evidence type="ECO:0000256" key="7">
    <source>
        <dbReference type="SAM" id="Coils"/>
    </source>
</evidence>
<evidence type="ECO:0000256" key="3">
    <source>
        <dbReference type="ARBA" id="ARBA00022603"/>
    </source>
</evidence>
<dbReference type="EMBL" id="CP003060">
    <property type="protein sequence ID" value="AEP29951.1"/>
    <property type="molecule type" value="Genomic_DNA"/>
</dbReference>
<feature type="active site" evidence="6">
    <location>
        <position position="14"/>
    </location>
</feature>
<dbReference type="SUPFAM" id="SSF55785">
    <property type="entry name" value="PYP-like sensor domain (PAS domain)"/>
    <property type="match status" value="1"/>
</dbReference>
<dbReference type="OrthoDB" id="9816309at2"/>
<evidence type="ECO:0000313" key="11">
    <source>
        <dbReference type="EMBL" id="AEP29951.1"/>
    </source>
</evidence>
<dbReference type="Pfam" id="PF01339">
    <property type="entry name" value="CheB_methylest"/>
    <property type="match status" value="1"/>
</dbReference>
<dbReference type="InterPro" id="IPR022641">
    <property type="entry name" value="CheR_N"/>
</dbReference>
<dbReference type="KEGG" id="gni:GNIT_1842"/>
<dbReference type="PROSITE" id="PS50123">
    <property type="entry name" value="CHER"/>
    <property type="match status" value="1"/>
</dbReference>
<dbReference type="Gene3D" id="3.30.450.20">
    <property type="entry name" value="PAS domain"/>
    <property type="match status" value="1"/>
</dbReference>
<dbReference type="RefSeq" id="WP_014108825.1">
    <property type="nucleotide sequence ID" value="NC_016041.1"/>
</dbReference>
<dbReference type="PRINTS" id="PR00996">
    <property type="entry name" value="CHERMTFRASE"/>
</dbReference>
<dbReference type="Pfam" id="PF13596">
    <property type="entry name" value="PAS_10"/>
    <property type="match status" value="1"/>
</dbReference>
<evidence type="ECO:0000256" key="2">
    <source>
        <dbReference type="ARBA" id="ARBA00012534"/>
    </source>
</evidence>
<reference evidence="11 12" key="1">
    <citation type="journal article" date="2011" name="J. Bacteriol.">
        <title>Complete genome sequence of seawater bacterium Glaciecola nitratireducens FR1064T.</title>
        <authorList>
            <person name="Bian F."/>
            <person name="Qin Q.L."/>
            <person name="Xie B.B."/>
            <person name="Shu Y.L."/>
            <person name="Zhang X.Y."/>
            <person name="Yu Y."/>
            <person name="Chen B."/>
            <person name="Chen X.L."/>
            <person name="Zhou B.C."/>
            <person name="Zhang Y.Z."/>
        </authorList>
    </citation>
    <scope>NUCLEOTIDE SEQUENCE [LARGE SCALE GENOMIC DNA]</scope>
    <source>
        <strain evidence="12">JCM 12485 / KCTC 12276 / FR1064</strain>
    </source>
</reference>
<dbReference type="Gene3D" id="1.10.155.10">
    <property type="entry name" value="Chemotaxis receptor methyltransferase CheR, N-terminal domain"/>
    <property type="match status" value="1"/>
</dbReference>
<accession>G4QHG5</accession>
<dbReference type="InterPro" id="IPR000780">
    <property type="entry name" value="CheR_MeTrfase"/>
</dbReference>
<dbReference type="GO" id="GO:0000156">
    <property type="term" value="F:phosphorelay response regulator activity"/>
    <property type="evidence" value="ECO:0007669"/>
    <property type="project" value="InterPro"/>
</dbReference>
<dbReference type="InterPro" id="IPR000700">
    <property type="entry name" value="PAS-assoc_C"/>
</dbReference>
<dbReference type="Proteomes" id="UP000009282">
    <property type="component" value="Chromosome"/>
</dbReference>
<dbReference type="SUPFAM" id="SSF52738">
    <property type="entry name" value="Methylesterase CheB, C-terminal domain"/>
    <property type="match status" value="1"/>
</dbReference>
<keyword evidence="7" id="KW-0175">Coiled coil</keyword>
<dbReference type="HOGENOM" id="CLU_000892_0_1_6"/>
<keyword evidence="12" id="KW-1185">Reference proteome</keyword>
<dbReference type="InterPro" id="IPR022642">
    <property type="entry name" value="CheR_C"/>
</dbReference>
<dbReference type="PROSITE" id="PS50122">
    <property type="entry name" value="CHEB"/>
    <property type="match status" value="1"/>
</dbReference>